<gene>
    <name evidence="3" type="ORF">SEVIR_1G233850v2</name>
</gene>
<feature type="compositionally biased region" description="Basic and acidic residues" evidence="1">
    <location>
        <begin position="125"/>
        <end position="134"/>
    </location>
</feature>
<evidence type="ECO:0000313" key="4">
    <source>
        <dbReference type="Proteomes" id="UP000298652"/>
    </source>
</evidence>
<organism evidence="3 4">
    <name type="scientific">Setaria viridis</name>
    <name type="common">Green bristlegrass</name>
    <name type="synonym">Setaria italica subsp. viridis</name>
    <dbReference type="NCBI Taxonomy" id="4556"/>
    <lineage>
        <taxon>Eukaryota</taxon>
        <taxon>Viridiplantae</taxon>
        <taxon>Streptophyta</taxon>
        <taxon>Embryophyta</taxon>
        <taxon>Tracheophyta</taxon>
        <taxon>Spermatophyta</taxon>
        <taxon>Magnoliopsida</taxon>
        <taxon>Liliopsida</taxon>
        <taxon>Poales</taxon>
        <taxon>Poaceae</taxon>
        <taxon>PACMAD clade</taxon>
        <taxon>Panicoideae</taxon>
        <taxon>Panicodae</taxon>
        <taxon>Paniceae</taxon>
        <taxon>Cenchrinae</taxon>
        <taxon>Setaria</taxon>
    </lineage>
</organism>
<evidence type="ECO:0000256" key="2">
    <source>
        <dbReference type="SAM" id="Phobius"/>
    </source>
</evidence>
<sequence>MDAAAFLYSSRLPIPIWLAISVLVAFLLPVVLTQDPNLCATKANGRYACPLLLHLHLQPRRRLRGQPAPPPGLPPGHGRRQRQLPQRHLRRGRGRRGHGVRPRHVPRGRRDAGLRRLPGGRGRRGGGDAMREPQGHGALVPAMPRALRQH</sequence>
<proteinExistence type="predicted"/>
<reference evidence="3" key="1">
    <citation type="submission" date="2019-03" db="EMBL/GenBank/DDBJ databases">
        <title>WGS assembly of Setaria viridis.</title>
        <authorList>
            <person name="Huang P."/>
            <person name="Jenkins J."/>
            <person name="Grimwood J."/>
            <person name="Barry K."/>
            <person name="Healey A."/>
            <person name="Mamidi S."/>
            <person name="Sreedasyam A."/>
            <person name="Shu S."/>
            <person name="Feldman M."/>
            <person name="Wu J."/>
            <person name="Yu Y."/>
            <person name="Chen C."/>
            <person name="Johnson J."/>
            <person name="Rokhsar D."/>
            <person name="Baxter I."/>
            <person name="Schmutz J."/>
            <person name="Brutnell T."/>
            <person name="Kellogg E."/>
        </authorList>
    </citation>
    <scope>NUCLEOTIDE SEQUENCE [LARGE SCALE GENOMIC DNA]</scope>
</reference>
<feature type="compositionally biased region" description="Basic residues" evidence="1">
    <location>
        <begin position="77"/>
        <end position="107"/>
    </location>
</feature>
<dbReference type="Proteomes" id="UP000298652">
    <property type="component" value="Chromosome 1"/>
</dbReference>
<dbReference type="EMBL" id="CM016552">
    <property type="protein sequence ID" value="TKW40254.1"/>
    <property type="molecule type" value="Genomic_DNA"/>
</dbReference>
<keyword evidence="4" id="KW-1185">Reference proteome</keyword>
<protein>
    <submittedName>
        <fullName evidence="3">Uncharacterized protein</fullName>
    </submittedName>
</protein>
<evidence type="ECO:0000256" key="1">
    <source>
        <dbReference type="SAM" id="MobiDB-lite"/>
    </source>
</evidence>
<feature type="region of interest" description="Disordered" evidence="1">
    <location>
        <begin position="62"/>
        <end position="150"/>
    </location>
</feature>
<keyword evidence="2" id="KW-1133">Transmembrane helix</keyword>
<evidence type="ECO:0000313" key="3">
    <source>
        <dbReference type="EMBL" id="TKW40254.1"/>
    </source>
</evidence>
<keyword evidence="2" id="KW-0812">Transmembrane</keyword>
<feature type="transmembrane region" description="Helical" evidence="2">
    <location>
        <begin position="12"/>
        <end position="32"/>
    </location>
</feature>
<name>A0A4U6WE81_SETVI</name>
<dbReference type="Gramene" id="TKW40254">
    <property type="protein sequence ID" value="TKW40254"/>
    <property type="gene ID" value="SEVIR_1G233850v2"/>
</dbReference>
<keyword evidence="2" id="KW-0472">Membrane</keyword>
<accession>A0A4U6WE81</accession>
<dbReference type="AlphaFoldDB" id="A0A4U6WE81"/>